<comment type="caution">
    <text evidence="7">The sequence shown here is derived from an EMBL/GenBank/DDBJ whole genome shotgun (WGS) entry which is preliminary data.</text>
</comment>
<dbReference type="eggNOG" id="COG1409">
    <property type="taxonomic scope" value="Bacteria"/>
</dbReference>
<name>K9EBA4_9LACT</name>
<evidence type="ECO:0000313" key="8">
    <source>
        <dbReference type="Proteomes" id="UP000009875"/>
    </source>
</evidence>
<feature type="compositionally biased region" description="Polar residues" evidence="2">
    <location>
        <begin position="62"/>
        <end position="98"/>
    </location>
</feature>
<protein>
    <submittedName>
        <fullName evidence="7">Rib/alpha/Esp surface antigen</fullName>
    </submittedName>
</protein>
<dbReference type="InterPro" id="IPR029052">
    <property type="entry name" value="Metallo-depent_PP-like"/>
</dbReference>
<feature type="compositionally biased region" description="Basic and acidic residues" evidence="2">
    <location>
        <begin position="196"/>
        <end position="210"/>
    </location>
</feature>
<feature type="signal peptide" evidence="3">
    <location>
        <begin position="1"/>
        <end position="27"/>
    </location>
</feature>
<dbReference type="STRING" id="883081.HMPREF9698_00541"/>
<feature type="compositionally biased region" description="Acidic residues" evidence="2">
    <location>
        <begin position="128"/>
        <end position="138"/>
    </location>
</feature>
<feature type="region of interest" description="Disordered" evidence="2">
    <location>
        <begin position="1940"/>
        <end position="1960"/>
    </location>
</feature>
<evidence type="ECO:0000256" key="3">
    <source>
        <dbReference type="SAM" id="SignalP"/>
    </source>
</evidence>
<dbReference type="PANTHER" id="PTHR22953">
    <property type="entry name" value="ACID PHOSPHATASE RELATED"/>
    <property type="match status" value="1"/>
</dbReference>
<evidence type="ECO:0000259" key="4">
    <source>
        <dbReference type="Pfam" id="PF00149"/>
    </source>
</evidence>
<organism evidence="7 8">
    <name type="scientific">Alloiococcus otitis ATCC 51267</name>
    <dbReference type="NCBI Taxonomy" id="883081"/>
    <lineage>
        <taxon>Bacteria</taxon>
        <taxon>Bacillati</taxon>
        <taxon>Bacillota</taxon>
        <taxon>Bacilli</taxon>
        <taxon>Lactobacillales</taxon>
        <taxon>Carnobacteriaceae</taxon>
        <taxon>Alloiococcus</taxon>
    </lineage>
</organism>
<dbReference type="Pfam" id="PF00149">
    <property type="entry name" value="Metallophos"/>
    <property type="match status" value="2"/>
</dbReference>
<keyword evidence="1 3" id="KW-0732">Signal</keyword>
<feature type="chain" id="PRO_5003926983" evidence="3">
    <location>
        <begin position="28"/>
        <end position="1979"/>
    </location>
</feature>
<dbReference type="GO" id="GO:0003993">
    <property type="term" value="F:acid phosphatase activity"/>
    <property type="evidence" value="ECO:0007669"/>
    <property type="project" value="InterPro"/>
</dbReference>
<evidence type="ECO:0000259" key="5">
    <source>
        <dbReference type="Pfam" id="PF08428"/>
    </source>
</evidence>
<dbReference type="Gene3D" id="3.60.21.10">
    <property type="match status" value="2"/>
</dbReference>
<keyword evidence="8" id="KW-1185">Reference proteome</keyword>
<feature type="compositionally biased region" description="Basic and acidic residues" evidence="2">
    <location>
        <begin position="1942"/>
        <end position="1960"/>
    </location>
</feature>
<evidence type="ECO:0000313" key="7">
    <source>
        <dbReference type="EMBL" id="EKU93923.1"/>
    </source>
</evidence>
<feature type="non-terminal residue" evidence="7">
    <location>
        <position position="1979"/>
    </location>
</feature>
<dbReference type="InterPro" id="IPR059115">
    <property type="entry name" value="Rib"/>
</dbReference>
<evidence type="ECO:0000256" key="2">
    <source>
        <dbReference type="SAM" id="MobiDB-lite"/>
    </source>
</evidence>
<evidence type="ECO:0000256" key="1">
    <source>
        <dbReference type="ARBA" id="ARBA00022729"/>
    </source>
</evidence>
<dbReference type="Gene3D" id="1.10.287.1490">
    <property type="match status" value="1"/>
</dbReference>
<feature type="compositionally biased region" description="Polar residues" evidence="2">
    <location>
        <begin position="171"/>
        <end position="185"/>
    </location>
</feature>
<reference evidence="7 8" key="1">
    <citation type="submission" date="2012-09" db="EMBL/GenBank/DDBJ databases">
        <title>The Genome Sequence of Alloiococcus otitis ATCC 51267.</title>
        <authorList>
            <consortium name="The Broad Institute Genome Sequencing Platform"/>
            <person name="Earl A."/>
            <person name="Ward D."/>
            <person name="Feldgarden M."/>
            <person name="Gevers D."/>
            <person name="Huys G."/>
            <person name="Walker B."/>
            <person name="Young S.K."/>
            <person name="Zeng Q."/>
            <person name="Gargeya S."/>
            <person name="Fitzgerald M."/>
            <person name="Haas B."/>
            <person name="Abouelleil A."/>
            <person name="Alvarado L."/>
            <person name="Arachchi H.M."/>
            <person name="Berlin A.M."/>
            <person name="Chapman S.B."/>
            <person name="Goldberg J."/>
            <person name="Griggs A."/>
            <person name="Gujja S."/>
            <person name="Hansen M."/>
            <person name="Howarth C."/>
            <person name="Imamovic A."/>
            <person name="Larimer J."/>
            <person name="McCowen C."/>
            <person name="Montmayeur A."/>
            <person name="Murphy C."/>
            <person name="Neiman D."/>
            <person name="Pearson M."/>
            <person name="Priest M."/>
            <person name="Roberts A."/>
            <person name="Saif S."/>
            <person name="Shea T."/>
            <person name="Sisk P."/>
            <person name="Sykes S."/>
            <person name="Wortman J."/>
            <person name="Nusbaum C."/>
            <person name="Birren B."/>
        </authorList>
    </citation>
    <scope>NUCLEOTIDE SEQUENCE [LARGE SCALE GENOMIC DNA]</scope>
    <source>
        <strain evidence="7 8">ATCC 51267</strain>
    </source>
</reference>
<dbReference type="InterPro" id="IPR004843">
    <property type="entry name" value="Calcineurin-like_PHP"/>
</dbReference>
<dbReference type="InterPro" id="IPR018159">
    <property type="entry name" value="Spectrin/alpha-actinin"/>
</dbReference>
<gene>
    <name evidence="7" type="ORF">HMPREF9698_00541</name>
</gene>
<feature type="domain" description="Rib" evidence="5">
    <location>
        <begin position="651"/>
        <end position="724"/>
    </location>
</feature>
<dbReference type="InterPro" id="IPR015914">
    <property type="entry name" value="PAPs_N"/>
</dbReference>
<dbReference type="OrthoDB" id="9809781at2"/>
<feature type="compositionally biased region" description="Low complexity" evidence="2">
    <location>
        <begin position="118"/>
        <end position="127"/>
    </location>
</feature>
<dbReference type="InterPro" id="IPR008963">
    <property type="entry name" value="Purple_acid_Pase-like_N"/>
</dbReference>
<dbReference type="PANTHER" id="PTHR22953:SF153">
    <property type="entry name" value="PURPLE ACID PHOSPHATASE"/>
    <property type="match status" value="1"/>
</dbReference>
<dbReference type="GO" id="GO:0046872">
    <property type="term" value="F:metal ion binding"/>
    <property type="evidence" value="ECO:0007669"/>
    <property type="project" value="InterPro"/>
</dbReference>
<sequence>MHTKRLKTLVAFLLSFLFVTNIWQVQAEEDPAAPALESQLVDEDQENQVELPAENEERSKDSLTQTPPSLTSGWEQDQANSQSYSPADQGSEQVTSPPATGPNPADQVQQGASRERQQGSGESQSETESSDDSDDDDPNPAGLEDGGETLSGDPDPAVVEENQADSVNVGGPNQQEGSGPVQSDLPQAEDEEPHSEEDQTSRESEERDLTKQQLTEEASQPYPKGQPRLAPERPVTNAKSNAHRYPVLTIGGDPSERHFTWYSDNSDQGYFEIAPYNEAGDFSQGQVIPGVTHQENNTHHDFFGRNVPDLYNTQVKIEGLEEDTTYMYRFWNDEENKSDIYTFKTHPAGDFDFLIVGDPQLGSGDDLVEDIRGWQETLDTMLAVHPDPNFLLSVGDQVEIAWREEEYAGFIEQDGLNELTLVPIIGNHDTFNPAFSEHFALPNVQAEGKTEAGSNYYFTYNNALFVALNLENTNFEEHERTLQQAIAATSDQEIDWRVVTLHRSLFSPANHSMSNHTKYLRENVAPLMNKYQIDIVLAGHDHSYARSHVMDGTNPQIEWTEDKQAPTEYVDPEGVIYLTFNSSSGSKFYDLEDFHDFLAVRNQEYKTNFSIAHVTENTFEVVTYRTEDLSEVDRVRIVKNNTDFDAPLSQRYVPQAQVLPVFQGEVLPEAKAAIANAGDLPAKTQYLWVGQVPQTDQVGTTCGRVRIDYSDGSSEEVPVSVEVIEKRHVELVDPTWGNLEAKDPEVNNTIRISVIADSHILAKELIAPTKEYYDMLNLDAKYFTQSEEVFKESLRMIDQKGVDYVLIPGDLTRDGEHATYDFIVRALNEYVQNGLRQGRNRRVFVVPGNHDINNPLAYDFANSTHLPLYTPQDFQDDFQELVYDQALAIYNESDIYQDYLAEVNEKVDQAESEEYYAQGHLSYVSRIDIGDRQGQGGITILAIDSAIYSADVTESGRNSQETGGIITEPLMNWLVQQAYLAHRRNDIVVAMAHHAFIPHFYNQENFLSEYILRNWDVPYQSDNPLVDGKTPMEVFADNGIHFLFTGHIHDNDISSFTTREGNTLYDIQTGSSVSYPGPVRHMTFINDIDSQNTRQVAISEMDSVRTFEYIDADGSTQLMEDYVNFTRENTVTPRFVAIQIVNLISDYLRPSRELINSFLPLPIPAPAQAPLLVGLVSSLLGTPEDPAFQTSIPVLGNVSVYWESDPAGLGRLVAQVGNRSNNRLYIEGENLVTFINDLLDELDQKVLNEDQLINRLEGLVEELFAVPVYTHEDGRVRTLQELGVDTYLGLAGGEESVKPELAWVREAGQQLKDQNGLYAVVQYIEEPLIDWISNLLSSVEFDLGQHLQASGFLPTLVLLPIRGFLPNNAEGLLETVLGFLGIDDYKEFISYWVNSDLARYIIDPLNVPVGDLVISFNNELFKTNPQYAYLYDNDTSMAVQRDPVVKNGRVQIQDAQTVNLVGDFAANLIPSVRVLVNGQPVQAEVDFQEGKIVARLSNELVDGDQVAFQLSHYNDRANTITLQSPAQTFEKESGQPDPDGGLARLIGILINEIRQLRQDLQGQDPIDLQPILDRLDQLEQAIQNQEPTDLQPVLDRIESLETTIQLLLAHIAQLEQSLADQEPVDLQPVLDRIDQLEASIQPLLDRIVALEAALANQEPVDVQPILDQIANLQASIQPLLARIAALEEALANQAPVNQDLLNRIAELEQALASQAPVNQDLLNRIAELEQALANQSPIDLEATLQPLLDRIAELEATLEAQEPTDLQPLLDRIAELEAKLASQAPVNQELLDRIAELEAELANQKPIDLQPILDQLADLQKAKTNQAKTIQALLDRIGQLEAKLADQPQVDLEAAIQPILDRLAKLETALANQPQVDFAKALQLLVDQLAKVEKAIKAQKPADLQPLLARIAELEKSLADQKAANQVLLDRIAELEATLKGQKPDDQDANRDREAELEKALAKQKAANQALLDRIAELE</sequence>
<feature type="domain" description="Calcineurin-like phosphoesterase" evidence="4">
    <location>
        <begin position="750"/>
        <end position="1050"/>
    </location>
</feature>
<dbReference type="EMBL" id="AGXA01000012">
    <property type="protein sequence ID" value="EKU93923.1"/>
    <property type="molecule type" value="Genomic_DNA"/>
</dbReference>
<dbReference type="InterPro" id="IPR039331">
    <property type="entry name" value="PAPs-like"/>
</dbReference>
<dbReference type="Gene3D" id="2.60.40.380">
    <property type="entry name" value="Purple acid phosphatase-like, N-terminal"/>
    <property type="match status" value="1"/>
</dbReference>
<feature type="domain" description="Calcineurin-like phosphoesterase" evidence="4">
    <location>
        <begin position="353"/>
        <end position="544"/>
    </location>
</feature>
<dbReference type="CDD" id="cd00176">
    <property type="entry name" value="SPEC"/>
    <property type="match status" value="1"/>
</dbReference>
<dbReference type="HOGENOM" id="CLU_234301_0_0_9"/>
<dbReference type="RefSeq" id="WP_003777138.1">
    <property type="nucleotide sequence ID" value="NZ_JH992958.1"/>
</dbReference>
<dbReference type="Proteomes" id="UP000009875">
    <property type="component" value="Unassembled WGS sequence"/>
</dbReference>
<dbReference type="SUPFAM" id="SSF49363">
    <property type="entry name" value="Purple acid phosphatase, N-terminal domain"/>
    <property type="match status" value="1"/>
</dbReference>
<accession>K9EBA4</accession>
<proteinExistence type="predicted"/>
<dbReference type="Pfam" id="PF16656">
    <property type="entry name" value="Pur_ac_phosph_N"/>
    <property type="match status" value="1"/>
</dbReference>
<feature type="domain" description="Purple acid phosphatase N-terminal" evidence="6">
    <location>
        <begin position="247"/>
        <end position="345"/>
    </location>
</feature>
<evidence type="ECO:0000259" key="6">
    <source>
        <dbReference type="Pfam" id="PF16656"/>
    </source>
</evidence>
<dbReference type="Pfam" id="PF08428">
    <property type="entry name" value="Rib"/>
    <property type="match status" value="1"/>
</dbReference>
<dbReference type="SUPFAM" id="SSF56300">
    <property type="entry name" value="Metallo-dependent phosphatases"/>
    <property type="match status" value="2"/>
</dbReference>
<feature type="region of interest" description="Disordered" evidence="2">
    <location>
        <begin position="34"/>
        <end position="246"/>
    </location>
</feature>